<feature type="compositionally biased region" description="Basic and acidic residues" evidence="7">
    <location>
        <begin position="238"/>
        <end position="248"/>
    </location>
</feature>
<evidence type="ECO:0000256" key="5">
    <source>
        <dbReference type="ARBA" id="ARBA00023214"/>
    </source>
</evidence>
<evidence type="ECO:0000256" key="1">
    <source>
        <dbReference type="ARBA" id="ARBA00022448"/>
    </source>
</evidence>
<reference evidence="8 9" key="1">
    <citation type="submission" date="2019-01" db="EMBL/GenBank/DDBJ databases">
        <title>Draft Genome and Complete Hox-Cluster Characterization of the Sterlet Sturgeon (Acipenser ruthenus).</title>
        <authorList>
            <person name="Wei Q."/>
        </authorList>
    </citation>
    <scope>NUCLEOTIDE SEQUENCE [LARGE SCALE GENOMIC DNA]</scope>
    <source>
        <strain evidence="8">WHYD16114868_AA</strain>
        <tissue evidence="8">Blood</tissue>
    </source>
</reference>
<dbReference type="GO" id="GO:0005886">
    <property type="term" value="C:plasma membrane"/>
    <property type="evidence" value="ECO:0007669"/>
    <property type="project" value="TreeGrafter"/>
</dbReference>
<keyword evidence="4" id="KW-0869">Chloride channel</keyword>
<keyword evidence="6" id="KW-0407">Ion channel</keyword>
<dbReference type="Gene3D" id="3.10.580.10">
    <property type="entry name" value="CBS-domain"/>
    <property type="match status" value="1"/>
</dbReference>
<dbReference type="PANTHER" id="PTHR45720:SF4">
    <property type="entry name" value="CHLORIDE CHANNEL PROTEIN 1"/>
    <property type="match status" value="1"/>
</dbReference>
<protein>
    <submittedName>
        <fullName evidence="8">Chloride channel protein 1</fullName>
    </submittedName>
</protein>
<sequence length="312" mass="34548">MMVAVILANMVAQGLQPSLYDSIIQVKKLPYLPELGWGHFSKFNIFVEDIMVRDVKFISALSPYGELQTLLDSCSLKTIPLVEAKDTMILLGSVERSELEALIDYHLSPERRLRCHHEGRQQMEAMPYNGQRSPPRGQGGSGATWESFTFVDEEVGEEGAGEKTHTLFCLLGLSHAYVTSIGKLVGVVALKEIQKAIEGSTRSGVRLRPPLASFRASTRQRPSAKTPPHQEMQMWGRSMEERGAREGGEQGGGDSGDSEERQLQNNHSPQSTGTDRGPVLEELELRGVESICEIIRGLELRESDQDNEDDAL</sequence>
<dbReference type="PANTHER" id="PTHR45720">
    <property type="entry name" value="CHLORIDE CHANNEL PROTEIN 2"/>
    <property type="match status" value="1"/>
</dbReference>
<evidence type="ECO:0000256" key="7">
    <source>
        <dbReference type="SAM" id="MobiDB-lite"/>
    </source>
</evidence>
<evidence type="ECO:0000256" key="3">
    <source>
        <dbReference type="ARBA" id="ARBA00023065"/>
    </source>
</evidence>
<feature type="compositionally biased region" description="Polar residues" evidence="7">
    <location>
        <begin position="263"/>
        <end position="274"/>
    </location>
</feature>
<comment type="caution">
    <text evidence="8">The sequence shown here is derived from an EMBL/GenBank/DDBJ whole genome shotgun (WGS) entry which is preliminary data.</text>
</comment>
<gene>
    <name evidence="8" type="ORF">EOD39_19100</name>
</gene>
<dbReference type="CDD" id="cd04591">
    <property type="entry name" value="CBS_pair_voltage-gated_CLC_euk_bac"/>
    <property type="match status" value="1"/>
</dbReference>
<accession>A0A444UZ02</accession>
<evidence type="ECO:0000313" key="9">
    <source>
        <dbReference type="Proteomes" id="UP000289886"/>
    </source>
</evidence>
<evidence type="ECO:0000256" key="4">
    <source>
        <dbReference type="ARBA" id="ARBA00023173"/>
    </source>
</evidence>
<dbReference type="GO" id="GO:0034707">
    <property type="term" value="C:chloride channel complex"/>
    <property type="evidence" value="ECO:0007669"/>
    <property type="project" value="UniProtKB-KW"/>
</dbReference>
<evidence type="ECO:0000256" key="2">
    <source>
        <dbReference type="ARBA" id="ARBA00022882"/>
    </source>
</evidence>
<evidence type="ECO:0000313" key="8">
    <source>
        <dbReference type="EMBL" id="RXM93415.1"/>
    </source>
</evidence>
<evidence type="ECO:0000256" key="6">
    <source>
        <dbReference type="ARBA" id="ARBA00023303"/>
    </source>
</evidence>
<dbReference type="EMBL" id="SCEB01004665">
    <property type="protein sequence ID" value="RXM93415.1"/>
    <property type="molecule type" value="Genomic_DNA"/>
</dbReference>
<keyword evidence="1" id="KW-0813">Transport</keyword>
<dbReference type="InterPro" id="IPR046342">
    <property type="entry name" value="CBS_dom_sf"/>
</dbReference>
<keyword evidence="2" id="KW-0851">Voltage-gated channel</keyword>
<organism evidence="8 9">
    <name type="scientific">Acipenser ruthenus</name>
    <name type="common">Sterlet sturgeon</name>
    <dbReference type="NCBI Taxonomy" id="7906"/>
    <lineage>
        <taxon>Eukaryota</taxon>
        <taxon>Metazoa</taxon>
        <taxon>Chordata</taxon>
        <taxon>Craniata</taxon>
        <taxon>Vertebrata</taxon>
        <taxon>Euteleostomi</taxon>
        <taxon>Actinopterygii</taxon>
        <taxon>Chondrostei</taxon>
        <taxon>Acipenseriformes</taxon>
        <taxon>Acipenseridae</taxon>
        <taxon>Acipenser</taxon>
    </lineage>
</organism>
<dbReference type="AlphaFoldDB" id="A0A444UZ02"/>
<feature type="region of interest" description="Disordered" evidence="7">
    <location>
        <begin position="199"/>
        <end position="282"/>
    </location>
</feature>
<proteinExistence type="predicted"/>
<keyword evidence="5" id="KW-0868">Chloride</keyword>
<name>A0A444UZ02_ACIRT</name>
<dbReference type="Gene3D" id="1.10.3080.10">
    <property type="entry name" value="Clc chloride channel"/>
    <property type="match status" value="1"/>
</dbReference>
<dbReference type="SUPFAM" id="SSF54631">
    <property type="entry name" value="CBS-domain pair"/>
    <property type="match status" value="1"/>
</dbReference>
<dbReference type="Proteomes" id="UP000289886">
    <property type="component" value="Unassembled WGS sequence"/>
</dbReference>
<dbReference type="GO" id="GO:0005247">
    <property type="term" value="F:voltage-gated chloride channel activity"/>
    <property type="evidence" value="ECO:0007669"/>
    <property type="project" value="TreeGrafter"/>
</dbReference>
<dbReference type="InterPro" id="IPR050970">
    <property type="entry name" value="Cl_channel_volt-gated"/>
</dbReference>
<keyword evidence="3" id="KW-0406">Ion transport</keyword>
<keyword evidence="9" id="KW-1185">Reference proteome</keyword>